<dbReference type="PANTHER" id="PTHR47829:SF1">
    <property type="entry name" value="HAD FAMILY PHOSPHATASE"/>
    <property type="match status" value="1"/>
</dbReference>
<dbReference type="EMBL" id="JBFTWV010000040">
    <property type="protein sequence ID" value="KAL2794844.1"/>
    <property type="molecule type" value="Genomic_DNA"/>
</dbReference>
<evidence type="ECO:0000313" key="3">
    <source>
        <dbReference type="Proteomes" id="UP001610563"/>
    </source>
</evidence>
<accession>A0ABR4G752</accession>
<name>A0ABR4G752_9EURO</name>
<dbReference type="Gene3D" id="3.30.200.20">
    <property type="entry name" value="Phosphorylase Kinase, domain 1"/>
    <property type="match status" value="1"/>
</dbReference>
<dbReference type="InterPro" id="IPR052898">
    <property type="entry name" value="ACAD10-like"/>
</dbReference>
<dbReference type="Pfam" id="PF01636">
    <property type="entry name" value="APH"/>
    <property type="match status" value="1"/>
</dbReference>
<proteinExistence type="predicted"/>
<dbReference type="PANTHER" id="PTHR47829">
    <property type="entry name" value="HYDROLASE, PUTATIVE (AFU_ORTHOLOGUE AFUA_1G12880)-RELATED"/>
    <property type="match status" value="1"/>
</dbReference>
<reference evidence="2 3" key="1">
    <citation type="submission" date="2024-07" db="EMBL/GenBank/DDBJ databases">
        <title>Section-level genome sequencing and comparative genomics of Aspergillus sections Usti and Cavernicolus.</title>
        <authorList>
            <consortium name="Lawrence Berkeley National Laboratory"/>
            <person name="Nybo J.L."/>
            <person name="Vesth T.C."/>
            <person name="Theobald S."/>
            <person name="Frisvad J.C."/>
            <person name="Larsen T.O."/>
            <person name="Kjaerboelling I."/>
            <person name="Rothschild-Mancinelli K."/>
            <person name="Lyhne E.K."/>
            <person name="Kogle M.E."/>
            <person name="Barry K."/>
            <person name="Clum A."/>
            <person name="Na H."/>
            <person name="Ledsgaard L."/>
            <person name="Lin J."/>
            <person name="Lipzen A."/>
            <person name="Kuo A."/>
            <person name="Riley R."/>
            <person name="Mondo S."/>
            <person name="Labutti K."/>
            <person name="Haridas S."/>
            <person name="Pangalinan J."/>
            <person name="Salamov A.A."/>
            <person name="Simmons B.A."/>
            <person name="Magnuson J.K."/>
            <person name="Chen J."/>
            <person name="Drula E."/>
            <person name="Henrissat B."/>
            <person name="Wiebenga A."/>
            <person name="Lubbers R.J."/>
            <person name="Gomes A.C."/>
            <person name="Makela M.R."/>
            <person name="Stajich J."/>
            <person name="Grigoriev I.V."/>
            <person name="Mortensen U.H."/>
            <person name="De Vries R.P."/>
            <person name="Baker S.E."/>
            <person name="Andersen M.R."/>
        </authorList>
    </citation>
    <scope>NUCLEOTIDE SEQUENCE [LARGE SCALE GENOMIC DNA]</scope>
    <source>
        <strain evidence="2 3">CBS 209.92</strain>
    </source>
</reference>
<feature type="domain" description="Aminoglycoside phosphotransferase" evidence="1">
    <location>
        <begin position="31"/>
        <end position="263"/>
    </location>
</feature>
<dbReference type="InterPro" id="IPR011009">
    <property type="entry name" value="Kinase-like_dom_sf"/>
</dbReference>
<dbReference type="SUPFAM" id="SSF56112">
    <property type="entry name" value="Protein kinase-like (PK-like)"/>
    <property type="match status" value="1"/>
</dbReference>
<dbReference type="InterPro" id="IPR002575">
    <property type="entry name" value="Aminoglycoside_PTrfase"/>
</dbReference>
<keyword evidence="3" id="KW-1185">Reference proteome</keyword>
<gene>
    <name evidence="2" type="ORF">BJX66DRAFT_325049</name>
</gene>
<dbReference type="Proteomes" id="UP001610563">
    <property type="component" value="Unassembled WGS sequence"/>
</dbReference>
<organism evidence="2 3">
    <name type="scientific">Aspergillus keveii</name>
    <dbReference type="NCBI Taxonomy" id="714993"/>
    <lineage>
        <taxon>Eukaryota</taxon>
        <taxon>Fungi</taxon>
        <taxon>Dikarya</taxon>
        <taxon>Ascomycota</taxon>
        <taxon>Pezizomycotina</taxon>
        <taxon>Eurotiomycetes</taxon>
        <taxon>Eurotiomycetidae</taxon>
        <taxon>Eurotiales</taxon>
        <taxon>Aspergillaceae</taxon>
        <taxon>Aspergillus</taxon>
        <taxon>Aspergillus subgen. Nidulantes</taxon>
    </lineage>
</organism>
<evidence type="ECO:0000259" key="1">
    <source>
        <dbReference type="Pfam" id="PF01636"/>
    </source>
</evidence>
<dbReference type="CDD" id="cd05154">
    <property type="entry name" value="ACAD10_11_N-like"/>
    <property type="match status" value="1"/>
</dbReference>
<sequence length="369" mass="41112">MAGPLRQPIDIHSLTNYITTHVPEIQTPITLSQFGFGQSNPTYLLTSSTGQKSVLRKKPPGKLVSASAHKVEREYRILKALEGTSIPVPRTYCLCTDESILGTPFYIMEFLDGRIFEDASFPGVTAEDRRVMWREAMRILARFHSLDPKEVGLEGYGRSGGFYARQLETWRGLARAQGSVADFESGEAVGDVPAIERMIAFFSDARYQPADRATLIHGDFKIDNLVFHKTEPRIIGILDWEMSTVGHPLADIANVVHPWTINALSPRAACDIGLPHDIADIPGLPSVAQCVSWYAEEAGWDPASELRWAEAFCLFRLSIIYQGIAARYAARQATSAKARELGRAMYPCAELAERVIREIEDKDTDRARL</sequence>
<comment type="caution">
    <text evidence="2">The sequence shown here is derived from an EMBL/GenBank/DDBJ whole genome shotgun (WGS) entry which is preliminary data.</text>
</comment>
<evidence type="ECO:0000313" key="2">
    <source>
        <dbReference type="EMBL" id="KAL2794844.1"/>
    </source>
</evidence>
<dbReference type="InterPro" id="IPR041726">
    <property type="entry name" value="ACAD10_11_N"/>
</dbReference>
<protein>
    <submittedName>
        <fullName evidence="2">Kinase-like domain-containing protein</fullName>
    </submittedName>
</protein>
<dbReference type="Gene3D" id="3.90.1200.10">
    <property type="match status" value="1"/>
</dbReference>